<name>A0ABZ0VA36_9MICO</name>
<sequence length="205" mass="21537">MARIPGRSLWLSAPVGLLCAAVVAALVWLAAPMVPTVVTWAGDTLRAATARGEAAQPDDPLVAALAGEAPLDCRDIYPDDLWRQLAWFPGALLAQSSAVPETATPPLVEALAPDIRISCRWHTRDGATLQTALATVTPEAVAAGEAALSAAGYVCSAAAPTLSCTLTTGDATETHTFRDGWWLVSVERGWHPEDYAGRIAARLWG</sequence>
<reference evidence="1 2" key="1">
    <citation type="submission" date="2023-06" db="EMBL/GenBank/DDBJ databases">
        <title>Rock-solubilizing bacteria, Microbacterium invictum, promotes re-establishment of vegetation in rocky wasteland by accelerating rock bio-weathering and reshaping soil bacterial community.</title>
        <authorList>
            <person name="Liu C."/>
        </authorList>
    </citation>
    <scope>NUCLEOTIDE SEQUENCE [LARGE SCALE GENOMIC DNA]</scope>
    <source>
        <strain evidence="1 2">X-18</strain>
    </source>
</reference>
<evidence type="ECO:0000313" key="2">
    <source>
        <dbReference type="Proteomes" id="UP001324533"/>
    </source>
</evidence>
<dbReference type="Proteomes" id="UP001324533">
    <property type="component" value="Chromosome"/>
</dbReference>
<protein>
    <submittedName>
        <fullName evidence="1">Uncharacterized protein</fullName>
    </submittedName>
</protein>
<gene>
    <name evidence="1" type="ORF">T9R20_15120</name>
</gene>
<organism evidence="1 2">
    <name type="scientific">Microbacterium invictum</name>
    <dbReference type="NCBI Taxonomy" id="515415"/>
    <lineage>
        <taxon>Bacteria</taxon>
        <taxon>Bacillati</taxon>
        <taxon>Actinomycetota</taxon>
        <taxon>Actinomycetes</taxon>
        <taxon>Micrococcales</taxon>
        <taxon>Microbacteriaceae</taxon>
        <taxon>Microbacterium</taxon>
    </lineage>
</organism>
<dbReference type="RefSeq" id="WP_322410135.1">
    <property type="nucleotide sequence ID" value="NZ_CP139779.1"/>
</dbReference>
<keyword evidence="2" id="KW-1185">Reference proteome</keyword>
<evidence type="ECO:0000313" key="1">
    <source>
        <dbReference type="EMBL" id="WQB70009.1"/>
    </source>
</evidence>
<dbReference type="EMBL" id="CP139779">
    <property type="protein sequence ID" value="WQB70009.1"/>
    <property type="molecule type" value="Genomic_DNA"/>
</dbReference>
<proteinExistence type="predicted"/>
<accession>A0ABZ0VA36</accession>